<reference evidence="1 2" key="1">
    <citation type="submission" date="2019-05" db="EMBL/GenBank/DDBJ databases">
        <title>Another draft genome of Portunus trituberculatus and its Hox gene families provides insights of decapod evolution.</title>
        <authorList>
            <person name="Jeong J.-H."/>
            <person name="Song I."/>
            <person name="Kim S."/>
            <person name="Choi T."/>
            <person name="Kim D."/>
            <person name="Ryu S."/>
            <person name="Kim W."/>
        </authorList>
    </citation>
    <scope>NUCLEOTIDE SEQUENCE [LARGE SCALE GENOMIC DNA]</scope>
    <source>
        <tissue evidence="1">Muscle</tissue>
    </source>
</reference>
<comment type="caution">
    <text evidence="1">The sequence shown here is derived from an EMBL/GenBank/DDBJ whole genome shotgun (WGS) entry which is preliminary data.</text>
</comment>
<sequence>MRNFPGGLFRAVHSQPLTPPLISLEERCSCRITGSWRAKVRCFTTRFAPQGVPLCITAAALITDAWQALEAIKRMNEGSLGYKPGRHYTFYRGSVKCDVPLQSCAFMMEFVAMNQCSLSEVRSDADGAQYRIKPAGGGDEAAAWLWEPCSTGICCVIAATLAKLVLKKGDTDNRVRSASTIMDSSTSEAWEYWLLCHHRAPHRLADIEAHDGKRLWNTAWYIG</sequence>
<dbReference type="Proteomes" id="UP000324222">
    <property type="component" value="Unassembled WGS sequence"/>
</dbReference>
<dbReference type="AlphaFoldDB" id="A0A5B7HBL9"/>
<protein>
    <submittedName>
        <fullName evidence="1">Uncharacterized protein</fullName>
    </submittedName>
</protein>
<dbReference type="EMBL" id="VSRR010024331">
    <property type="protein sequence ID" value="MPC66134.1"/>
    <property type="molecule type" value="Genomic_DNA"/>
</dbReference>
<evidence type="ECO:0000313" key="2">
    <source>
        <dbReference type="Proteomes" id="UP000324222"/>
    </source>
</evidence>
<keyword evidence="2" id="KW-1185">Reference proteome</keyword>
<evidence type="ECO:0000313" key="1">
    <source>
        <dbReference type="EMBL" id="MPC66134.1"/>
    </source>
</evidence>
<gene>
    <name evidence="1" type="ORF">E2C01_060280</name>
</gene>
<accession>A0A5B7HBL9</accession>
<name>A0A5B7HBL9_PORTR</name>
<organism evidence="1 2">
    <name type="scientific">Portunus trituberculatus</name>
    <name type="common">Swimming crab</name>
    <name type="synonym">Neptunus trituberculatus</name>
    <dbReference type="NCBI Taxonomy" id="210409"/>
    <lineage>
        <taxon>Eukaryota</taxon>
        <taxon>Metazoa</taxon>
        <taxon>Ecdysozoa</taxon>
        <taxon>Arthropoda</taxon>
        <taxon>Crustacea</taxon>
        <taxon>Multicrustacea</taxon>
        <taxon>Malacostraca</taxon>
        <taxon>Eumalacostraca</taxon>
        <taxon>Eucarida</taxon>
        <taxon>Decapoda</taxon>
        <taxon>Pleocyemata</taxon>
        <taxon>Brachyura</taxon>
        <taxon>Eubrachyura</taxon>
        <taxon>Portunoidea</taxon>
        <taxon>Portunidae</taxon>
        <taxon>Portuninae</taxon>
        <taxon>Portunus</taxon>
    </lineage>
</organism>
<proteinExistence type="predicted"/>